<dbReference type="Proteomes" id="UP000315003">
    <property type="component" value="Chromosome"/>
</dbReference>
<dbReference type="PANTHER" id="PTHR30273">
    <property type="entry name" value="PERIPLASMIC SIGNAL SENSOR AND SIGMA FACTOR ACTIVATOR FECR-RELATED"/>
    <property type="match status" value="1"/>
</dbReference>
<evidence type="ECO:0000256" key="1">
    <source>
        <dbReference type="SAM" id="Phobius"/>
    </source>
</evidence>
<dbReference type="GO" id="GO:0016989">
    <property type="term" value="F:sigma factor antagonist activity"/>
    <property type="evidence" value="ECO:0007669"/>
    <property type="project" value="TreeGrafter"/>
</dbReference>
<dbReference type="InterPro" id="IPR006860">
    <property type="entry name" value="FecR"/>
</dbReference>
<dbReference type="Pfam" id="PF04773">
    <property type="entry name" value="FecR"/>
    <property type="match status" value="1"/>
</dbReference>
<dbReference type="RefSeq" id="WP_145277372.1">
    <property type="nucleotide sequence ID" value="NZ_CP036272.1"/>
</dbReference>
<sequence>MSVDERSAASLIQEMLDGVLDDDGREDLLKRVESDEAVRKLYFDQIAAHSALRAVLADCLPPPADSANAVEVEPKSMVADRSRRKVFAFVASVAATFLVLFGSIAWLATRNPGIGQSKGTRPPAIITQAVGAYDREGVALLSGQRVQPGELIVDRGVVRLDFVNRARLTIEGPAKIEVVDEMRVSLMSGVITATIPESAIGFVVDTDTAHVVDLGTSFGVSVGDDGTTDVCVFEGEVEVSSPEKKQLGERPHLLREGEAVRAGAGPSAIDSIVYDTSAFEKAWPVNSGVLQTTGSMRFVSPGPDFHPGNYEDNDHIVVFPERRGFVSNETIRVDMVDPGQFAKTSSGEKPVLLTKQKLTSYLLQLNAHPEGKNPNRRRSVRGQITFAKPIVGVIIANRLLKQSEVVFGLPGVEYPGPRMIEPRPQGDQRPGFDTVILAADRRTLIIELQENPGNLDQFRVLVEAE</sequence>
<organism evidence="3 4">
    <name type="scientific">Stieleria bergensis</name>
    <dbReference type="NCBI Taxonomy" id="2528025"/>
    <lineage>
        <taxon>Bacteria</taxon>
        <taxon>Pseudomonadati</taxon>
        <taxon>Planctomycetota</taxon>
        <taxon>Planctomycetia</taxon>
        <taxon>Pirellulales</taxon>
        <taxon>Pirellulaceae</taxon>
        <taxon>Stieleria</taxon>
    </lineage>
</organism>
<dbReference type="Gene3D" id="2.60.120.1440">
    <property type="match status" value="1"/>
</dbReference>
<gene>
    <name evidence="3" type="ORF">SV7mr_50930</name>
</gene>
<dbReference type="PANTHER" id="PTHR30273:SF2">
    <property type="entry name" value="PROTEIN FECR"/>
    <property type="match status" value="1"/>
</dbReference>
<evidence type="ECO:0000313" key="4">
    <source>
        <dbReference type="Proteomes" id="UP000315003"/>
    </source>
</evidence>
<feature type="transmembrane region" description="Helical" evidence="1">
    <location>
        <begin position="86"/>
        <end position="108"/>
    </location>
</feature>
<dbReference type="InterPro" id="IPR012373">
    <property type="entry name" value="Ferrdict_sens_TM"/>
</dbReference>
<reference evidence="3 4" key="1">
    <citation type="submission" date="2019-02" db="EMBL/GenBank/DDBJ databases">
        <title>Deep-cultivation of Planctomycetes and their phenomic and genomic characterization uncovers novel biology.</title>
        <authorList>
            <person name="Wiegand S."/>
            <person name="Jogler M."/>
            <person name="Boedeker C."/>
            <person name="Pinto D."/>
            <person name="Vollmers J."/>
            <person name="Rivas-Marin E."/>
            <person name="Kohn T."/>
            <person name="Peeters S.H."/>
            <person name="Heuer A."/>
            <person name="Rast P."/>
            <person name="Oberbeckmann S."/>
            <person name="Bunk B."/>
            <person name="Jeske O."/>
            <person name="Meyerdierks A."/>
            <person name="Storesund J.E."/>
            <person name="Kallscheuer N."/>
            <person name="Luecker S."/>
            <person name="Lage O.M."/>
            <person name="Pohl T."/>
            <person name="Merkel B.J."/>
            <person name="Hornburger P."/>
            <person name="Mueller R.-W."/>
            <person name="Bruemmer F."/>
            <person name="Labrenz M."/>
            <person name="Spormann A.M."/>
            <person name="Op den Camp H."/>
            <person name="Overmann J."/>
            <person name="Amann R."/>
            <person name="Jetten M.S.M."/>
            <person name="Mascher T."/>
            <person name="Medema M.H."/>
            <person name="Devos D.P."/>
            <person name="Kaster A.-K."/>
            <person name="Ovreas L."/>
            <person name="Rohde M."/>
            <person name="Galperin M.Y."/>
            <person name="Jogler C."/>
        </authorList>
    </citation>
    <scope>NUCLEOTIDE SEQUENCE [LARGE SCALE GENOMIC DNA]</scope>
    <source>
        <strain evidence="3 4">SV_7m_r</strain>
    </source>
</reference>
<keyword evidence="4" id="KW-1185">Reference proteome</keyword>
<dbReference type="OrthoDB" id="258532at2"/>
<feature type="domain" description="FecR protein" evidence="2">
    <location>
        <begin position="181"/>
        <end position="238"/>
    </location>
</feature>
<evidence type="ECO:0000259" key="2">
    <source>
        <dbReference type="Pfam" id="PF04773"/>
    </source>
</evidence>
<name>A0A517T2D3_9BACT</name>
<dbReference type="EMBL" id="CP036272">
    <property type="protein sequence ID" value="QDT62545.1"/>
    <property type="molecule type" value="Genomic_DNA"/>
</dbReference>
<proteinExistence type="predicted"/>
<accession>A0A517T2D3</accession>
<keyword evidence="1" id="KW-0472">Membrane</keyword>
<protein>
    <submittedName>
        <fullName evidence="3">FecR protein</fullName>
    </submittedName>
</protein>
<keyword evidence="1" id="KW-1133">Transmembrane helix</keyword>
<keyword evidence="1" id="KW-0812">Transmembrane</keyword>
<evidence type="ECO:0000313" key="3">
    <source>
        <dbReference type="EMBL" id="QDT62545.1"/>
    </source>
</evidence>
<dbReference type="AlphaFoldDB" id="A0A517T2D3"/>